<dbReference type="Proteomes" id="UP000319478">
    <property type="component" value="Unassembled WGS sequence"/>
</dbReference>
<evidence type="ECO:0000313" key="1">
    <source>
        <dbReference type="EMBL" id="GEC63502.1"/>
    </source>
</evidence>
<comment type="caution">
    <text evidence="1">The sequence shown here is derived from an EMBL/GenBank/DDBJ whole genome shotgun (WGS) entry which is preliminary data.</text>
</comment>
<reference evidence="1 2" key="1">
    <citation type="submission" date="2019-06" db="EMBL/GenBank/DDBJ databases">
        <title>Whole genome shotgun sequence of Komagataeibacter hansenii NBRC 14820.</title>
        <authorList>
            <person name="Hosoyama A."/>
            <person name="Uohara A."/>
            <person name="Ohji S."/>
            <person name="Ichikawa N."/>
        </authorList>
    </citation>
    <scope>NUCLEOTIDE SEQUENCE [LARGE SCALE GENOMIC DNA]</scope>
    <source>
        <strain evidence="1 2">NBRC 14820</strain>
    </source>
</reference>
<sequence length="75" mass="8459">MQMLTQQIEQRGACVNCKVMGSAIDCQADIHVMLHDVMRDRIHVIPALCGQTCCPGRWGIQQSRHRRPCLQDKAA</sequence>
<accession>A0ABQ0SDZ4</accession>
<keyword evidence="2" id="KW-1185">Reference proteome</keyword>
<evidence type="ECO:0000313" key="2">
    <source>
        <dbReference type="Proteomes" id="UP000319478"/>
    </source>
</evidence>
<dbReference type="EMBL" id="BJNN01000077">
    <property type="protein sequence ID" value="GEC63502.1"/>
    <property type="molecule type" value="Genomic_DNA"/>
</dbReference>
<name>A0ABQ0SDZ4_NOVHA</name>
<protein>
    <submittedName>
        <fullName evidence="1">Uncharacterized protein</fullName>
    </submittedName>
</protein>
<proteinExistence type="predicted"/>
<organism evidence="1 2">
    <name type="scientific">Novacetimonas hansenii</name>
    <name type="common">Komagataeibacter hansenii</name>
    <dbReference type="NCBI Taxonomy" id="436"/>
    <lineage>
        <taxon>Bacteria</taxon>
        <taxon>Pseudomonadati</taxon>
        <taxon>Pseudomonadota</taxon>
        <taxon>Alphaproteobacteria</taxon>
        <taxon>Acetobacterales</taxon>
        <taxon>Acetobacteraceae</taxon>
        <taxon>Novacetimonas</taxon>
    </lineage>
</organism>
<gene>
    <name evidence="1" type="ORF">GHA01_13510</name>
</gene>